<evidence type="ECO:0000259" key="1">
    <source>
        <dbReference type="Pfam" id="PF09860"/>
    </source>
</evidence>
<dbReference type="RefSeq" id="WP_396684272.1">
    <property type="nucleotide sequence ID" value="NZ_JBIRPU010000026.1"/>
</dbReference>
<reference evidence="2 3" key="1">
    <citation type="submission" date="2024-10" db="EMBL/GenBank/DDBJ databases">
        <title>The Natural Products Discovery Center: Release of the First 8490 Sequenced Strains for Exploring Actinobacteria Biosynthetic Diversity.</title>
        <authorList>
            <person name="Kalkreuter E."/>
            <person name="Kautsar S.A."/>
            <person name="Yang D."/>
            <person name="Bader C.D."/>
            <person name="Teijaro C.N."/>
            <person name="Fluegel L."/>
            <person name="Davis C.M."/>
            <person name="Simpson J.R."/>
            <person name="Lauterbach L."/>
            <person name="Steele A.D."/>
            <person name="Gui C."/>
            <person name="Meng S."/>
            <person name="Li G."/>
            <person name="Viehrig K."/>
            <person name="Ye F."/>
            <person name="Su P."/>
            <person name="Kiefer A.F."/>
            <person name="Nichols A."/>
            <person name="Cepeda A.J."/>
            <person name="Yan W."/>
            <person name="Fan B."/>
            <person name="Jiang Y."/>
            <person name="Adhikari A."/>
            <person name="Zheng C.-J."/>
            <person name="Schuster L."/>
            <person name="Cowan T.M."/>
            <person name="Smanski M.J."/>
            <person name="Chevrette M.G."/>
            <person name="De Carvalho L.P.S."/>
            <person name="Shen B."/>
        </authorList>
    </citation>
    <scope>NUCLEOTIDE SEQUENCE [LARGE SCALE GENOMIC DNA]</scope>
    <source>
        <strain evidence="2 3">NPDC021253</strain>
    </source>
</reference>
<sequence>MTPEEFTLLLSEPALRRVFCAVDLGGASPPEILAAAGLEASQAAPAIGKLLRTGLLRSDGPGRLAVNEETVAGAAAVATHRQEEQAVAEQPDPRLRGFVRGGVLVHLPEDDADARRAVLRHVAETAFVPGDEYDERYVTDRLRPWCAGGAVDAVHLRRLLIDGGVLRRDSGRYALVNPDGSTVAR</sequence>
<dbReference type="InterPro" id="IPR018656">
    <property type="entry name" value="DUF2087"/>
</dbReference>
<dbReference type="EMBL" id="JBIRPU010000026">
    <property type="protein sequence ID" value="MFI0796284.1"/>
    <property type="molecule type" value="Genomic_DNA"/>
</dbReference>
<name>A0ABW7STV9_9ACTN</name>
<evidence type="ECO:0000313" key="2">
    <source>
        <dbReference type="EMBL" id="MFI0796284.1"/>
    </source>
</evidence>
<keyword evidence="3" id="KW-1185">Reference proteome</keyword>
<gene>
    <name evidence="2" type="ORF">ACH4OY_26900</name>
</gene>
<proteinExistence type="predicted"/>
<evidence type="ECO:0000313" key="3">
    <source>
        <dbReference type="Proteomes" id="UP001611075"/>
    </source>
</evidence>
<dbReference type="Proteomes" id="UP001611075">
    <property type="component" value="Unassembled WGS sequence"/>
</dbReference>
<accession>A0ABW7STV9</accession>
<feature type="domain" description="DUF2087" evidence="1">
    <location>
        <begin position="104"/>
        <end position="174"/>
    </location>
</feature>
<dbReference type="Pfam" id="PF09860">
    <property type="entry name" value="DUF2087"/>
    <property type="match status" value="1"/>
</dbReference>
<organism evidence="2 3">
    <name type="scientific">Micromonospora rubida</name>
    <dbReference type="NCBI Taxonomy" id="2697657"/>
    <lineage>
        <taxon>Bacteria</taxon>
        <taxon>Bacillati</taxon>
        <taxon>Actinomycetota</taxon>
        <taxon>Actinomycetes</taxon>
        <taxon>Micromonosporales</taxon>
        <taxon>Micromonosporaceae</taxon>
        <taxon>Micromonospora</taxon>
    </lineage>
</organism>
<protein>
    <submittedName>
        <fullName evidence="2">DUF2087 domain-containing protein</fullName>
    </submittedName>
</protein>
<comment type="caution">
    <text evidence="2">The sequence shown here is derived from an EMBL/GenBank/DDBJ whole genome shotgun (WGS) entry which is preliminary data.</text>
</comment>